<proteinExistence type="predicted"/>
<gene>
    <name evidence="1" type="ORF">HAKA00212_LOCUS8159</name>
</gene>
<reference evidence="1" key="1">
    <citation type="submission" date="2021-01" db="EMBL/GenBank/DDBJ databases">
        <authorList>
            <person name="Corre E."/>
            <person name="Pelletier E."/>
            <person name="Niang G."/>
            <person name="Scheremetjew M."/>
            <person name="Finn R."/>
            <person name="Kale V."/>
            <person name="Holt S."/>
            <person name="Cochrane G."/>
            <person name="Meng A."/>
            <person name="Brown T."/>
            <person name="Cohen L."/>
        </authorList>
    </citation>
    <scope>NUCLEOTIDE SEQUENCE</scope>
    <source>
        <strain evidence="1">CCMP3107</strain>
    </source>
</reference>
<dbReference type="EMBL" id="HBIU01017541">
    <property type="protein sequence ID" value="CAE0629477.1"/>
    <property type="molecule type" value="Transcribed_RNA"/>
</dbReference>
<protein>
    <submittedName>
        <fullName evidence="1">Uncharacterized protein</fullName>
    </submittedName>
</protein>
<dbReference type="AlphaFoldDB" id="A0A7S4D582"/>
<sequence length="139" mass="15798">MYCSGHYLSIAFILCQKFTRSHQDSCNATLHGPSYIIPQIIPNHDTFIRLDSHIIQCGLEKRRCGLSNHLCFNAGRVPPVLALVDGHHLRPAHGQPEGLVHVGVVETRGRQTHHHRVGVGRVHPFEIWLQGRFHQEVWP</sequence>
<accession>A0A7S4D582</accession>
<organism evidence="1">
    <name type="scientific">Heterosigma akashiwo</name>
    <name type="common">Chromophytic alga</name>
    <name type="synonym">Heterosigma carterae</name>
    <dbReference type="NCBI Taxonomy" id="2829"/>
    <lineage>
        <taxon>Eukaryota</taxon>
        <taxon>Sar</taxon>
        <taxon>Stramenopiles</taxon>
        <taxon>Ochrophyta</taxon>
        <taxon>Raphidophyceae</taxon>
        <taxon>Chattonellales</taxon>
        <taxon>Chattonellaceae</taxon>
        <taxon>Heterosigma</taxon>
    </lineage>
</organism>
<evidence type="ECO:0000313" key="1">
    <source>
        <dbReference type="EMBL" id="CAE0629477.1"/>
    </source>
</evidence>
<name>A0A7S4D582_HETAK</name>